<gene>
    <name evidence="2" type="ORF">DSTB1V02_LOCUS13414</name>
</gene>
<dbReference type="AlphaFoldDB" id="A0A7R9AGU1"/>
<dbReference type="Proteomes" id="UP000677054">
    <property type="component" value="Unassembled WGS sequence"/>
</dbReference>
<dbReference type="EMBL" id="CAJPEV010006325">
    <property type="protein sequence ID" value="CAG0904046.1"/>
    <property type="molecule type" value="Genomic_DNA"/>
</dbReference>
<name>A0A7R9AGU1_9CRUS</name>
<sequence>MARKELHEEAEHGKDSCVCAIYMGVDEVEKRILALHNAKLEGVPYDVLDVENLEYVKSGSDFKNLEKKLEEVIQKISSCNLSSGVTLSSQHAGMSEEEEMATYRDHVSDEALQPFMTLKDLEKSGELFHRTHTLAIIGSKCRISLSTSIVTMKEFLEATVGNSQGWILCSVRWIRTVDLPAQLKLLSLVDLELGLDPRNNSPDIPQVQEVRDTMQEPQTE</sequence>
<feature type="region of interest" description="Disordered" evidence="1">
    <location>
        <begin position="200"/>
        <end position="220"/>
    </location>
</feature>
<accession>A0A7R9AGU1</accession>
<organism evidence="2">
    <name type="scientific">Darwinula stevensoni</name>
    <dbReference type="NCBI Taxonomy" id="69355"/>
    <lineage>
        <taxon>Eukaryota</taxon>
        <taxon>Metazoa</taxon>
        <taxon>Ecdysozoa</taxon>
        <taxon>Arthropoda</taxon>
        <taxon>Crustacea</taxon>
        <taxon>Oligostraca</taxon>
        <taxon>Ostracoda</taxon>
        <taxon>Podocopa</taxon>
        <taxon>Podocopida</taxon>
        <taxon>Darwinulocopina</taxon>
        <taxon>Darwinuloidea</taxon>
        <taxon>Darwinulidae</taxon>
        <taxon>Darwinula</taxon>
    </lineage>
</organism>
<reference evidence="2" key="1">
    <citation type="submission" date="2020-11" db="EMBL/GenBank/DDBJ databases">
        <authorList>
            <person name="Tran Van P."/>
        </authorList>
    </citation>
    <scope>NUCLEOTIDE SEQUENCE</scope>
</reference>
<evidence type="ECO:0000313" key="3">
    <source>
        <dbReference type="Proteomes" id="UP000677054"/>
    </source>
</evidence>
<dbReference type="EMBL" id="LR905842">
    <property type="protein sequence ID" value="CAD7253666.1"/>
    <property type="molecule type" value="Genomic_DNA"/>
</dbReference>
<evidence type="ECO:0000256" key="1">
    <source>
        <dbReference type="SAM" id="MobiDB-lite"/>
    </source>
</evidence>
<keyword evidence="3" id="KW-1185">Reference proteome</keyword>
<evidence type="ECO:0000313" key="2">
    <source>
        <dbReference type="EMBL" id="CAD7253666.1"/>
    </source>
</evidence>
<protein>
    <submittedName>
        <fullName evidence="2">Uncharacterized protein</fullName>
    </submittedName>
</protein>
<proteinExistence type="predicted"/>